<dbReference type="GO" id="GO:0046872">
    <property type="term" value="F:metal ion binding"/>
    <property type="evidence" value="ECO:0007669"/>
    <property type="project" value="UniProtKB-KW"/>
</dbReference>
<feature type="domain" description="Calcineurin-like phosphoesterase" evidence="5">
    <location>
        <begin position="10"/>
        <end position="240"/>
    </location>
</feature>
<evidence type="ECO:0000256" key="3">
    <source>
        <dbReference type="ARBA" id="ARBA00023004"/>
    </source>
</evidence>
<proteinExistence type="inferred from homology"/>
<dbReference type="Gene3D" id="3.60.21.10">
    <property type="match status" value="1"/>
</dbReference>
<gene>
    <name evidence="6" type="ORF">MNBD_GAMMA14-1047</name>
</gene>
<dbReference type="AlphaFoldDB" id="A0A3B0YI59"/>
<accession>A0A3B0YI59</accession>
<comment type="similarity">
    <text evidence="4">Belongs to the cyclic nucleotide phosphodiesterase class-III family.</text>
</comment>
<keyword evidence="2 6" id="KW-0378">Hydrolase</keyword>
<dbReference type="PANTHER" id="PTHR42988:SF2">
    <property type="entry name" value="CYCLIC NUCLEOTIDE PHOSPHODIESTERASE CBUA0032-RELATED"/>
    <property type="match status" value="1"/>
</dbReference>
<dbReference type="EC" id="3.1.4.17" evidence="6"/>
<organism evidence="6">
    <name type="scientific">hydrothermal vent metagenome</name>
    <dbReference type="NCBI Taxonomy" id="652676"/>
    <lineage>
        <taxon>unclassified sequences</taxon>
        <taxon>metagenomes</taxon>
        <taxon>ecological metagenomes</taxon>
    </lineage>
</organism>
<name>A0A3B0YI59_9ZZZZ</name>
<evidence type="ECO:0000259" key="5">
    <source>
        <dbReference type="Pfam" id="PF00149"/>
    </source>
</evidence>
<keyword evidence="3" id="KW-0408">Iron</keyword>
<dbReference type="Pfam" id="PF00149">
    <property type="entry name" value="Metallophos"/>
    <property type="match status" value="1"/>
</dbReference>
<protein>
    <submittedName>
        <fullName evidence="6">3',5'-cyclic-nucleotide phosphodiesterase</fullName>
        <ecNumber evidence="6">3.1.4.17</ecNumber>
    </submittedName>
</protein>
<dbReference type="PANTHER" id="PTHR42988">
    <property type="entry name" value="PHOSPHOHYDROLASE"/>
    <property type="match status" value="1"/>
</dbReference>
<evidence type="ECO:0000256" key="4">
    <source>
        <dbReference type="ARBA" id="ARBA00025742"/>
    </source>
</evidence>
<dbReference type="SUPFAM" id="SSF56300">
    <property type="entry name" value="Metallo-dependent phosphatases"/>
    <property type="match status" value="1"/>
</dbReference>
<dbReference type="InterPro" id="IPR050884">
    <property type="entry name" value="CNP_phosphodiesterase-III"/>
</dbReference>
<dbReference type="EMBL" id="UOFM01000362">
    <property type="protein sequence ID" value="VAW80575.1"/>
    <property type="molecule type" value="Genomic_DNA"/>
</dbReference>
<sequence>MNDTTPSTGLRFVHLSDPHLTTLEAVRWHQLLSKRVLGYLSWRRGRRAEHRREVLDALVDDMHEARPQHVVITGDLTHIGLPDEFRQARYWLERLGEAGDVTIIPGNHDTYARHAWSDTFALWEPWMRSDTVTGHMPITSRDELFPSLRIRHGVALIGLSSAVTTAPFLATGELGEAQLKRLAVVLRETGVQGLFRVVMLHHPPGEGTEKWRKRLTDTAALARVLAEYGAELILHGHSHRALHSSIQHAAGDIPVFGIPSASAVGRKPGRAAQYYLYDVRPEGAQWRINVRVRAYQRERHCFTLEHEYHLSAPRMASTKC</sequence>
<reference evidence="6" key="1">
    <citation type="submission" date="2018-06" db="EMBL/GenBank/DDBJ databases">
        <authorList>
            <person name="Zhirakovskaya E."/>
        </authorList>
    </citation>
    <scope>NUCLEOTIDE SEQUENCE</scope>
</reference>
<keyword evidence="1" id="KW-0479">Metal-binding</keyword>
<evidence type="ECO:0000313" key="6">
    <source>
        <dbReference type="EMBL" id="VAW80575.1"/>
    </source>
</evidence>
<evidence type="ECO:0000256" key="1">
    <source>
        <dbReference type="ARBA" id="ARBA00022723"/>
    </source>
</evidence>
<dbReference type="InterPro" id="IPR004843">
    <property type="entry name" value="Calcineurin-like_PHP"/>
</dbReference>
<evidence type="ECO:0000256" key="2">
    <source>
        <dbReference type="ARBA" id="ARBA00022801"/>
    </source>
</evidence>
<dbReference type="GO" id="GO:0004114">
    <property type="term" value="F:3',5'-cyclic-nucleotide phosphodiesterase activity"/>
    <property type="evidence" value="ECO:0007669"/>
    <property type="project" value="UniProtKB-EC"/>
</dbReference>
<dbReference type="InterPro" id="IPR029052">
    <property type="entry name" value="Metallo-depent_PP-like"/>
</dbReference>